<dbReference type="PROSITE" id="PS51773">
    <property type="entry name" value="OCP_N"/>
    <property type="match status" value="1"/>
</dbReference>
<keyword evidence="1" id="KW-0472">Membrane</keyword>
<accession>A0AAW9QQT1</accession>
<dbReference type="EMBL" id="JBAFSM010000076">
    <property type="protein sequence ID" value="MEG3440132.1"/>
    <property type="molecule type" value="Genomic_DNA"/>
</dbReference>
<dbReference type="InterPro" id="IPR036917">
    <property type="entry name" value="Orange_carotenoid-bd_N_sf"/>
</dbReference>
<proteinExistence type="inferred from homology"/>
<evidence type="ECO:0000313" key="4">
    <source>
        <dbReference type="Proteomes" id="UP001328733"/>
    </source>
</evidence>
<keyword evidence="4" id="KW-1185">Reference proteome</keyword>
<dbReference type="Gene3D" id="1.10.2090.10">
    <property type="entry name" value="Orange carotenoid-binding protein, N-terminal domain"/>
    <property type="match status" value="1"/>
</dbReference>
<dbReference type="AlphaFoldDB" id="A0AAW9QQT1"/>
<dbReference type="SUPFAM" id="SSF81930">
    <property type="entry name" value="Orange carotenoid protein, N-terminal domain"/>
    <property type="match status" value="1"/>
</dbReference>
<evidence type="ECO:0000256" key="1">
    <source>
        <dbReference type="PROSITE-ProRule" id="PRU01109"/>
    </source>
</evidence>
<comment type="caution">
    <text evidence="3">The sequence shown here is derived from an EMBL/GenBank/DDBJ whole genome shotgun (WGS) entry which is preliminary data.</text>
</comment>
<sequence length="166" mass="18804">MTAINTNFNTELAERFHRLPTDEQLALFWFIYTEMGGSITPAAPDAGTASTGIAEGLYNQVKEMSREEQLQVQRDLVARKNSLISREYGALSDTTKLLFWYLLARGMDDEEIIPFPDDYQLSGESDHLFQQIKNLEFSEQITLFRDIVAPMGVDPDAVPHDRNTGL</sequence>
<dbReference type="RefSeq" id="WP_332867602.1">
    <property type="nucleotide sequence ID" value="NZ_JBAFSM010000076.1"/>
</dbReference>
<keyword evidence="1" id="KW-0157">Chromophore</keyword>
<evidence type="ECO:0000313" key="3">
    <source>
        <dbReference type="EMBL" id="MEG3440132.1"/>
    </source>
</evidence>
<dbReference type="Proteomes" id="UP001328733">
    <property type="component" value="Unassembled WGS sequence"/>
</dbReference>
<evidence type="ECO:0000259" key="2">
    <source>
        <dbReference type="PROSITE" id="PS51773"/>
    </source>
</evidence>
<dbReference type="InterPro" id="IPR015233">
    <property type="entry name" value="Orange_carotenoid-bd_N"/>
</dbReference>
<organism evidence="3 4">
    <name type="scientific">Pannus brasiliensis CCIBt3594</name>
    <dbReference type="NCBI Taxonomy" id="1427578"/>
    <lineage>
        <taxon>Bacteria</taxon>
        <taxon>Bacillati</taxon>
        <taxon>Cyanobacteriota</taxon>
        <taxon>Cyanophyceae</taxon>
        <taxon>Oscillatoriophycideae</taxon>
        <taxon>Chroococcales</taxon>
        <taxon>Microcystaceae</taxon>
        <taxon>Pannus</taxon>
    </lineage>
</organism>
<name>A0AAW9QQT1_9CHRO</name>
<dbReference type="GO" id="GO:0016037">
    <property type="term" value="P:light absorption"/>
    <property type="evidence" value="ECO:0007669"/>
    <property type="project" value="UniProtKB-UniRule"/>
</dbReference>
<keyword evidence="1" id="KW-0793">Thylakoid</keyword>
<reference evidence="3 4" key="1">
    <citation type="submission" date="2024-01" db="EMBL/GenBank/DDBJ databases">
        <title>Genomic insights into the taxonomy and metabolism of the cyanobacterium Pannus brasiliensis CCIBt3594.</title>
        <authorList>
            <person name="Machado M."/>
            <person name="Botero N.B."/>
            <person name="Andreote A.P.D."/>
            <person name="Feitosa A.M.T."/>
            <person name="Popin R."/>
            <person name="Sivonen K."/>
            <person name="Fiore M.F."/>
        </authorList>
    </citation>
    <scope>NUCLEOTIDE SEQUENCE [LARGE SCALE GENOMIC DNA]</scope>
    <source>
        <strain evidence="3 4">CCIBt3594</strain>
    </source>
</reference>
<feature type="domain" description="OCP N-terminal" evidence="2">
    <location>
        <begin position="6"/>
        <end position="159"/>
    </location>
</feature>
<comment type="similarity">
    <text evidence="1">Belongs to the orange carotenoid-binding protein family.</text>
</comment>
<dbReference type="GO" id="GO:0030089">
    <property type="term" value="C:phycobilisome"/>
    <property type="evidence" value="ECO:0007669"/>
    <property type="project" value="UniProtKB-UniRule"/>
</dbReference>
<dbReference type="Pfam" id="PF09150">
    <property type="entry name" value="Carot_N"/>
    <property type="match status" value="1"/>
</dbReference>
<gene>
    <name evidence="3" type="ORF">V0288_23585</name>
</gene>
<dbReference type="GO" id="GO:0031404">
    <property type="term" value="F:chloride ion binding"/>
    <property type="evidence" value="ECO:0007669"/>
    <property type="project" value="InterPro"/>
</dbReference>
<protein>
    <submittedName>
        <fullName evidence="3">Orange carotenoid protein N-terminal domain-containing protein</fullName>
    </submittedName>
</protein>
<keyword evidence="1" id="KW-0605">Phycobilisome</keyword>
<keyword evidence="1" id="KW-0042">Antenna complex</keyword>